<dbReference type="AlphaFoldDB" id="A0A1N6D216"/>
<reference evidence="1 2" key="1">
    <citation type="submission" date="2016-11" db="EMBL/GenBank/DDBJ databases">
        <authorList>
            <person name="Jaros S."/>
            <person name="Januszkiewicz K."/>
            <person name="Wedrychowicz H."/>
        </authorList>
    </citation>
    <scope>NUCLEOTIDE SEQUENCE [LARGE SCALE GENOMIC DNA]</scope>
    <source>
        <strain evidence="1 2">DSM 24787</strain>
    </source>
</reference>
<protein>
    <submittedName>
        <fullName evidence="1">Uncharacterized protein</fullName>
    </submittedName>
</protein>
<proteinExistence type="predicted"/>
<name>A0A1N6D216_9BACT</name>
<keyword evidence="2" id="KW-1185">Reference proteome</keyword>
<gene>
    <name evidence="1" type="ORF">SAMN04488055_0119</name>
</gene>
<dbReference type="EMBL" id="FSRA01000001">
    <property type="protein sequence ID" value="SIN64753.1"/>
    <property type="molecule type" value="Genomic_DNA"/>
</dbReference>
<dbReference type="STRING" id="536979.SAMN04488055_0119"/>
<evidence type="ECO:0000313" key="1">
    <source>
        <dbReference type="EMBL" id="SIN64753.1"/>
    </source>
</evidence>
<accession>A0A1N6D216</accession>
<dbReference type="Proteomes" id="UP000185003">
    <property type="component" value="Unassembled WGS sequence"/>
</dbReference>
<dbReference type="OrthoDB" id="668336at2"/>
<organism evidence="1 2">
    <name type="scientific">Chitinophaga niabensis</name>
    <dbReference type="NCBI Taxonomy" id="536979"/>
    <lineage>
        <taxon>Bacteria</taxon>
        <taxon>Pseudomonadati</taxon>
        <taxon>Bacteroidota</taxon>
        <taxon>Chitinophagia</taxon>
        <taxon>Chitinophagales</taxon>
        <taxon>Chitinophagaceae</taxon>
        <taxon>Chitinophaga</taxon>
    </lineage>
</organism>
<evidence type="ECO:0000313" key="2">
    <source>
        <dbReference type="Proteomes" id="UP000185003"/>
    </source>
</evidence>
<sequence length="177" mass="20387">MIRHSLIRQTVLVLAAYLLCIPLQGNSQPNRIMQQKTAALLGKYLVSFKSERGTLRYVLHIDSAHGMFFFGSLENDTTYHPSRREVCRIKGLLAERKGYDFIMKPDLAYGTPYKLICQPHEWLLNNKTYFSIREPNIINGYMLATNDIDNRLYSFSGMKQEPEKEPEKVLVSLSAKP</sequence>
<dbReference type="RefSeq" id="WP_074237227.1">
    <property type="nucleotide sequence ID" value="NZ_FSRA01000001.1"/>
</dbReference>